<protein>
    <submittedName>
        <fullName evidence="2">Uncharacterized protein</fullName>
    </submittedName>
</protein>
<dbReference type="AlphaFoldDB" id="A0A552DN61"/>
<comment type="caution">
    <text evidence="2">The sequence shown here is derived from an EMBL/GenBank/DDBJ whole genome shotgun (WGS) entry which is preliminary data.</text>
</comment>
<gene>
    <name evidence="2" type="ORF">EWV81_15680</name>
</gene>
<reference evidence="2 3" key="1">
    <citation type="submission" date="2019-01" db="EMBL/GenBank/DDBJ databases">
        <title>Coherence of Microcystis species and biogeography revealed through population genomics.</title>
        <authorList>
            <person name="Perez-Carrascal O.M."/>
            <person name="Terrat Y."/>
            <person name="Giani A."/>
            <person name="Fortin N."/>
            <person name="Tromas N."/>
            <person name="Shapiro B.J."/>
        </authorList>
    </citation>
    <scope>NUCLEOTIDE SEQUENCE [LARGE SCALE GENOMIC DNA]</scope>
    <source>
        <strain evidence="2">Ma_SC_T_19800800_S464</strain>
    </source>
</reference>
<dbReference type="EMBL" id="SFBL01000143">
    <property type="protein sequence ID" value="TRU23654.1"/>
    <property type="molecule type" value="Genomic_DNA"/>
</dbReference>
<sequence>MSKVISFSISDRYLEKIRSLYPDMTDNLAAKQFLTDRLDASLDARLDDKLETMIQTRLDATVGKSISSLTERLAKLEARLDDGLDDMEPLLKREREASIASPDPSDDPAIDQKLTNLEIGDILGCHSSNLSKWVRTGHIPKKYRDKCEFNHNKTKIVLI</sequence>
<evidence type="ECO:0000313" key="2">
    <source>
        <dbReference type="EMBL" id="TRU23654.1"/>
    </source>
</evidence>
<evidence type="ECO:0000256" key="1">
    <source>
        <dbReference type="SAM" id="MobiDB-lite"/>
    </source>
</evidence>
<organism evidence="2 3">
    <name type="scientific">Microcystis aeruginosa Ma_SC_T_19800800_S464</name>
    <dbReference type="NCBI Taxonomy" id="2486257"/>
    <lineage>
        <taxon>Bacteria</taxon>
        <taxon>Bacillati</taxon>
        <taxon>Cyanobacteriota</taxon>
        <taxon>Cyanophyceae</taxon>
        <taxon>Oscillatoriophycideae</taxon>
        <taxon>Chroococcales</taxon>
        <taxon>Microcystaceae</taxon>
        <taxon>Microcystis</taxon>
    </lineage>
</organism>
<proteinExistence type="predicted"/>
<feature type="region of interest" description="Disordered" evidence="1">
    <location>
        <begin position="91"/>
        <end position="110"/>
    </location>
</feature>
<accession>A0A552DN61</accession>
<name>A0A552DN61_MICAE</name>
<evidence type="ECO:0000313" key="3">
    <source>
        <dbReference type="Proteomes" id="UP000319313"/>
    </source>
</evidence>
<dbReference type="Proteomes" id="UP000319313">
    <property type="component" value="Unassembled WGS sequence"/>
</dbReference>